<evidence type="ECO:0000313" key="2">
    <source>
        <dbReference type="Proteomes" id="UP000237295"/>
    </source>
</evidence>
<dbReference type="EMBL" id="NBAQ01000002">
    <property type="protein sequence ID" value="POQ05528.1"/>
    <property type="molecule type" value="Genomic_DNA"/>
</dbReference>
<gene>
    <name evidence="1" type="ORF">CXB42_05150</name>
</gene>
<evidence type="ECO:0000313" key="1">
    <source>
        <dbReference type="EMBL" id="POQ05528.1"/>
    </source>
</evidence>
<accession>A0AAE5SAL5</accession>
<proteinExistence type="predicted"/>
<protein>
    <submittedName>
        <fullName evidence="1">Uncharacterized protein</fullName>
    </submittedName>
</protein>
<reference evidence="1 2" key="1">
    <citation type="submission" date="2017-03" db="EMBL/GenBank/DDBJ databases">
        <authorList>
            <person name="Hulin M.T."/>
        </authorList>
    </citation>
    <scope>NUCLEOTIDE SEQUENCE [LARGE SCALE GENOMIC DNA]</scope>
    <source>
        <strain evidence="1 2">5264</strain>
    </source>
</reference>
<comment type="caution">
    <text evidence="1">The sequence shown here is derived from an EMBL/GenBank/DDBJ whole genome shotgun (WGS) entry which is preliminary data.</text>
</comment>
<name>A0AAE5SAL5_PSESY</name>
<dbReference type="AlphaFoldDB" id="A0AAE5SAL5"/>
<organism evidence="1 2">
    <name type="scientific">Pseudomonas syringae pv. syringae</name>
    <dbReference type="NCBI Taxonomy" id="321"/>
    <lineage>
        <taxon>Bacteria</taxon>
        <taxon>Pseudomonadati</taxon>
        <taxon>Pseudomonadota</taxon>
        <taxon>Gammaproteobacteria</taxon>
        <taxon>Pseudomonadales</taxon>
        <taxon>Pseudomonadaceae</taxon>
        <taxon>Pseudomonas</taxon>
        <taxon>Pseudomonas syringae</taxon>
    </lineage>
</organism>
<dbReference type="Proteomes" id="UP000237295">
    <property type="component" value="Unassembled WGS sequence"/>
</dbReference>
<sequence>MPNPTLHSAGDGRGSGAVFVNGNEIKHVLWCDTATGTVVFVPQPMRVKRNDRDEVYTRRLRGQVRVFYNGGVVQPGRVTQWSKA</sequence>